<feature type="transmembrane region" description="Helical" evidence="2">
    <location>
        <begin position="140"/>
        <end position="158"/>
    </location>
</feature>
<dbReference type="Proteomes" id="UP000198668">
    <property type="component" value="Unassembled WGS sequence"/>
</dbReference>
<feature type="coiled-coil region" evidence="1">
    <location>
        <begin position="97"/>
        <end position="124"/>
    </location>
</feature>
<evidence type="ECO:0008006" key="5">
    <source>
        <dbReference type="Google" id="ProtNLM"/>
    </source>
</evidence>
<evidence type="ECO:0000256" key="2">
    <source>
        <dbReference type="SAM" id="Phobius"/>
    </source>
</evidence>
<accession>A0A1I3DJX1</accession>
<dbReference type="PANTHER" id="PTHR31446">
    <property type="entry name" value="ACID PHOSPHATASE/VANADIUM-DEPENDENT HALOPEROXIDASE-RELATED PROTEIN"/>
    <property type="match status" value="1"/>
</dbReference>
<dbReference type="EMBL" id="FOQE01000041">
    <property type="protein sequence ID" value="SFH87034.1"/>
    <property type="molecule type" value="Genomic_DNA"/>
</dbReference>
<feature type="transmembrane region" description="Helical" evidence="2">
    <location>
        <begin position="64"/>
        <end position="81"/>
    </location>
</feature>
<organism evidence="3 4">
    <name type="scientific">Pisciglobus halotolerans</name>
    <dbReference type="NCBI Taxonomy" id="745365"/>
    <lineage>
        <taxon>Bacteria</taxon>
        <taxon>Bacillati</taxon>
        <taxon>Bacillota</taxon>
        <taxon>Bacilli</taxon>
        <taxon>Lactobacillales</taxon>
        <taxon>Carnobacteriaceae</taxon>
    </lineage>
</organism>
<dbReference type="OrthoDB" id="9792681at2"/>
<name>A0A1I3DJX1_9LACT</name>
<dbReference type="AlphaFoldDB" id="A0A1I3DJX1"/>
<feature type="transmembrane region" description="Helical" evidence="2">
    <location>
        <begin position="6"/>
        <end position="28"/>
    </location>
</feature>
<sequence length="159" mass="17381">MLANYPLMAALTAIIFAQAIKVPIAYLLKRQTSLILVTSTGGMPSSHSACVSALITALALEYGASSPLVAIASTFGIIVMFDSMGVRRQSGEQGILLNQLVVEFNQLQSKVLRLTHEAEVTEEQQEKHLKEYLGHKPIEVFFGILTGILVAFVVRNIFY</sequence>
<evidence type="ECO:0000256" key="1">
    <source>
        <dbReference type="SAM" id="Coils"/>
    </source>
</evidence>
<keyword evidence="2" id="KW-0472">Membrane</keyword>
<gene>
    <name evidence="3" type="ORF">SAMN04489868_1417</name>
</gene>
<dbReference type="RefSeq" id="WP_092093452.1">
    <property type="nucleotide sequence ID" value="NZ_FOQE01000041.1"/>
</dbReference>
<dbReference type="Pfam" id="PF02681">
    <property type="entry name" value="DUF212"/>
    <property type="match status" value="1"/>
</dbReference>
<keyword evidence="2" id="KW-1133">Transmembrane helix</keyword>
<dbReference type="PANTHER" id="PTHR31446:SF29">
    <property type="entry name" value="ACID PHOSPHATASE_VANADIUM-DEPENDENT HALOPEROXIDASE-RELATED PROTEIN"/>
    <property type="match status" value="1"/>
</dbReference>
<keyword evidence="1" id="KW-0175">Coiled coil</keyword>
<reference evidence="3 4" key="1">
    <citation type="submission" date="2016-10" db="EMBL/GenBank/DDBJ databases">
        <authorList>
            <person name="de Groot N.N."/>
        </authorList>
    </citation>
    <scope>NUCLEOTIDE SEQUENCE [LARGE SCALE GENOMIC DNA]</scope>
    <source>
        <strain evidence="3 4">DSM 27630</strain>
    </source>
</reference>
<evidence type="ECO:0000313" key="3">
    <source>
        <dbReference type="EMBL" id="SFH87034.1"/>
    </source>
</evidence>
<evidence type="ECO:0000313" key="4">
    <source>
        <dbReference type="Proteomes" id="UP000198668"/>
    </source>
</evidence>
<proteinExistence type="predicted"/>
<protein>
    <recommendedName>
        <fullName evidence="5">Divergent PAP2 family protein</fullName>
    </recommendedName>
</protein>
<keyword evidence="4" id="KW-1185">Reference proteome</keyword>
<keyword evidence="2" id="KW-0812">Transmembrane</keyword>
<dbReference type="InterPro" id="IPR003832">
    <property type="entry name" value="DUF212"/>
</dbReference>